<dbReference type="EMBL" id="GEVK01021141">
    <property type="protein sequence ID" value="JAU31691.1"/>
    <property type="molecule type" value="Transcribed_RNA"/>
</dbReference>
<feature type="compositionally biased region" description="Basic and acidic residues" evidence="1">
    <location>
        <begin position="198"/>
        <end position="239"/>
    </location>
</feature>
<proteinExistence type="predicted"/>
<organism evidence="2">
    <name type="scientific">Noccaea caerulescens</name>
    <name type="common">Alpine penny-cress</name>
    <name type="synonym">Thlaspi caerulescens</name>
    <dbReference type="NCBI Taxonomy" id="107243"/>
    <lineage>
        <taxon>Eukaryota</taxon>
        <taxon>Viridiplantae</taxon>
        <taxon>Streptophyta</taxon>
        <taxon>Embryophyta</taxon>
        <taxon>Tracheophyta</taxon>
        <taxon>Spermatophyta</taxon>
        <taxon>Magnoliopsida</taxon>
        <taxon>eudicotyledons</taxon>
        <taxon>Gunneridae</taxon>
        <taxon>Pentapetalae</taxon>
        <taxon>rosids</taxon>
        <taxon>malvids</taxon>
        <taxon>Brassicales</taxon>
        <taxon>Brassicaceae</taxon>
        <taxon>Coluteocarpeae</taxon>
        <taxon>Noccaea</taxon>
    </lineage>
</organism>
<name>A0A1J3EHY0_NOCCA</name>
<feature type="compositionally biased region" description="Basic and acidic residues" evidence="1">
    <location>
        <begin position="138"/>
        <end position="157"/>
    </location>
</feature>
<gene>
    <name evidence="2" type="ORF">LC_TR6378_c1_g1_i1_g.21594</name>
</gene>
<dbReference type="PANTHER" id="PTHR34194">
    <property type="entry name" value="F14J8.16 PROTEIN"/>
    <property type="match status" value="1"/>
</dbReference>
<protein>
    <submittedName>
        <fullName evidence="2">Uncharacterized protein</fullName>
    </submittedName>
</protein>
<dbReference type="AlphaFoldDB" id="A0A1J3EHY0"/>
<feature type="compositionally biased region" description="Basic and acidic residues" evidence="1">
    <location>
        <begin position="166"/>
        <end position="177"/>
    </location>
</feature>
<feature type="region of interest" description="Disordered" evidence="1">
    <location>
        <begin position="296"/>
        <end position="332"/>
    </location>
</feature>
<evidence type="ECO:0000256" key="1">
    <source>
        <dbReference type="SAM" id="MobiDB-lite"/>
    </source>
</evidence>
<reference evidence="2" key="1">
    <citation type="submission" date="2016-07" db="EMBL/GenBank/DDBJ databases">
        <title>De novo transcriptome assembly of four accessions of the metal hyperaccumulator plant Noccaea caerulescens.</title>
        <authorList>
            <person name="Blande D."/>
            <person name="Halimaa P."/>
            <person name="Tervahauta A.I."/>
            <person name="Aarts M.G."/>
            <person name="Karenlampi S.O."/>
        </authorList>
    </citation>
    <scope>NUCLEOTIDE SEQUENCE</scope>
</reference>
<feature type="compositionally biased region" description="Polar residues" evidence="1">
    <location>
        <begin position="184"/>
        <end position="197"/>
    </location>
</feature>
<evidence type="ECO:0000313" key="2">
    <source>
        <dbReference type="EMBL" id="JAU31691.1"/>
    </source>
</evidence>
<feature type="region of interest" description="Disordered" evidence="1">
    <location>
        <begin position="138"/>
        <end position="242"/>
    </location>
</feature>
<dbReference type="PANTHER" id="PTHR34194:SF18">
    <property type="entry name" value="BNAA02G18490D PROTEIN"/>
    <property type="match status" value="1"/>
</dbReference>
<sequence length="540" mass="61497">MRKPKSSKVLTTTVKKEIIEIDSDTDTDEEVGGRMLALCGEVNASSSLELHNTLAIKGETSKTGLEIVCADDCDSGLEYDLEYKKYLASCTEINLYLPQRDTSPMLLMYTDRSKVRAVKSEKRISQSPLILRSSKRLKIENGKADHTRKTGETKNTIKLEPTSTVKDSKHKKEDSRTTRKVAVTKNTTIKLKPTSNVKDTKQKKGDSLPGRKIDLTKQKNKLEPGSSVKDKDKEEDARGGRKILLTKKNSFKACRKENEQMSARRNAKSETVLRASKRLKTENGISRSITLVETKERKKGERKIHVSKSNVISKSTKDNLGDSLKPHKKESGESLSALDKGYAYFLKYLRNSITVVSEPNRKVKPVEDSVCLYDPDIIAVSDYPFFDGGKSPFEANKDGKVIDLEDGIEPDNIFNSSFSKKLMEVLREPYDKKEFVKLHHQASHKRPLTRYRQLRNGNEIEYNVHSQLTHSYLQDYPDFEKQLSRCRKDPPRALNLLRGFLFYLENIILEGAFKPWKYEQRLTRECKILYASSSSARHSS</sequence>
<accession>A0A1J3EHY0</accession>